<dbReference type="Gene3D" id="1.25.40.10">
    <property type="entry name" value="Tetratricopeptide repeat domain"/>
    <property type="match status" value="1"/>
</dbReference>
<evidence type="ECO:0000313" key="4">
    <source>
        <dbReference type="Proteomes" id="UP000789595"/>
    </source>
</evidence>
<organism evidence="3 4">
    <name type="scientific">Pelagomonas calceolata</name>
    <dbReference type="NCBI Taxonomy" id="35677"/>
    <lineage>
        <taxon>Eukaryota</taxon>
        <taxon>Sar</taxon>
        <taxon>Stramenopiles</taxon>
        <taxon>Ochrophyta</taxon>
        <taxon>Pelagophyceae</taxon>
        <taxon>Pelagomonadales</taxon>
        <taxon>Pelagomonadaceae</taxon>
        <taxon>Pelagomonas</taxon>
    </lineage>
</organism>
<accession>A0A8J2STM9</accession>
<keyword evidence="4" id="KW-1185">Reference proteome</keyword>
<evidence type="ECO:0000256" key="1">
    <source>
        <dbReference type="ARBA" id="ARBA00038101"/>
    </source>
</evidence>
<dbReference type="EMBL" id="CAKKNE010000005">
    <property type="protein sequence ID" value="CAH0376671.1"/>
    <property type="molecule type" value="Genomic_DNA"/>
</dbReference>
<dbReference type="SUPFAM" id="SSF81901">
    <property type="entry name" value="HCP-like"/>
    <property type="match status" value="1"/>
</dbReference>
<sequence>MPRFDCTTAAGMRDALAQTYQSDRLLRLPETLLNEILRQLGIKYLRRFSFVNRYALTRVRARIARLPDPDWRLGFGDRRSQATVYYRREEQTGAAWLKRYEESIVLWDAAGGACCFPRTAAAARAKWRCQVCIGPMPAIGHLDHATVMCCGSVMCGKCRRGSANCPVCGSNLPRRRGHPTATESQLLREQLHEHATKGSASAQYQLGGDYAFGIGGDRDIPAALLWNERAARQGHAGAQFSMARYLDGLRPAFKDLPRRAEYLAMATAQHISHFAAIEELGTMYFDGEIPTPDAETRYKEAVRLFKFDIETRSALYSYTQLGRCYLRGLGVPADRGEAERLWRHAVIKNDDEEAAEELQSNGMEVPEYVGD</sequence>
<name>A0A8J2STM9_9STRA</name>
<evidence type="ECO:0000313" key="3">
    <source>
        <dbReference type="EMBL" id="CAH0376671.1"/>
    </source>
</evidence>
<dbReference type="AlphaFoldDB" id="A0A8J2STM9"/>
<dbReference type="InterPro" id="IPR006597">
    <property type="entry name" value="Sel1-like"/>
</dbReference>
<gene>
    <name evidence="3" type="ORF">PECAL_5P12770</name>
</gene>
<comment type="similarity">
    <text evidence="1">Belongs to the sel-1 family.</text>
</comment>
<dbReference type="Pfam" id="PF08238">
    <property type="entry name" value="Sel1"/>
    <property type="match status" value="4"/>
</dbReference>
<dbReference type="PANTHER" id="PTHR11102:SF160">
    <property type="entry name" value="ERAD-ASSOCIATED E3 UBIQUITIN-PROTEIN LIGASE COMPONENT HRD3"/>
    <property type="match status" value="1"/>
</dbReference>
<protein>
    <recommendedName>
        <fullName evidence="2">F-box domain-containing protein</fullName>
    </recommendedName>
</protein>
<feature type="domain" description="F-box" evidence="2">
    <location>
        <begin position="22"/>
        <end position="53"/>
    </location>
</feature>
<reference evidence="3" key="1">
    <citation type="submission" date="2021-11" db="EMBL/GenBank/DDBJ databases">
        <authorList>
            <consortium name="Genoscope - CEA"/>
            <person name="William W."/>
        </authorList>
    </citation>
    <scope>NUCLEOTIDE SEQUENCE</scope>
</reference>
<dbReference type="SMART" id="SM00671">
    <property type="entry name" value="SEL1"/>
    <property type="match status" value="2"/>
</dbReference>
<dbReference type="InterPro" id="IPR011990">
    <property type="entry name" value="TPR-like_helical_dom_sf"/>
</dbReference>
<dbReference type="OrthoDB" id="77593at2759"/>
<dbReference type="InterPro" id="IPR001810">
    <property type="entry name" value="F-box_dom"/>
</dbReference>
<dbReference type="Pfam" id="PF00646">
    <property type="entry name" value="F-box"/>
    <property type="match status" value="1"/>
</dbReference>
<dbReference type="InterPro" id="IPR050767">
    <property type="entry name" value="Sel1_AlgK"/>
</dbReference>
<dbReference type="Proteomes" id="UP000789595">
    <property type="component" value="Unassembled WGS sequence"/>
</dbReference>
<dbReference type="PROSITE" id="PS50181">
    <property type="entry name" value="FBOX"/>
    <property type="match status" value="1"/>
</dbReference>
<proteinExistence type="inferred from homology"/>
<comment type="caution">
    <text evidence="3">The sequence shown here is derived from an EMBL/GenBank/DDBJ whole genome shotgun (WGS) entry which is preliminary data.</text>
</comment>
<evidence type="ECO:0000259" key="2">
    <source>
        <dbReference type="PROSITE" id="PS50181"/>
    </source>
</evidence>
<dbReference type="PANTHER" id="PTHR11102">
    <property type="entry name" value="SEL-1-LIKE PROTEIN"/>
    <property type="match status" value="1"/>
</dbReference>